<gene>
    <name evidence="5" type="primary">LOC117138464</name>
</gene>
<dbReference type="InterPro" id="IPR003750">
    <property type="entry name" value="Put_MeTrfase-C9orf114-like"/>
</dbReference>
<dbReference type="GO" id="GO:0008168">
    <property type="term" value="F:methyltransferase activity"/>
    <property type="evidence" value="ECO:0007669"/>
    <property type="project" value="UniProtKB-KW"/>
</dbReference>
<dbReference type="InterPro" id="IPR029028">
    <property type="entry name" value="Alpha/beta_knot_MTases"/>
</dbReference>
<evidence type="ECO:0000313" key="5">
    <source>
        <dbReference type="RefSeq" id="XP_033156481.1"/>
    </source>
</evidence>
<keyword evidence="5" id="KW-0489">Methyltransferase</keyword>
<dbReference type="GO" id="GO:0032259">
    <property type="term" value="P:methylation"/>
    <property type="evidence" value="ECO:0007669"/>
    <property type="project" value="UniProtKB-KW"/>
</dbReference>
<accession>A0A6P8K218</accession>
<dbReference type="SUPFAM" id="SSF50249">
    <property type="entry name" value="Nucleic acid-binding proteins"/>
    <property type="match status" value="1"/>
</dbReference>
<evidence type="ECO:0000256" key="2">
    <source>
        <dbReference type="SAM" id="Coils"/>
    </source>
</evidence>
<dbReference type="CDD" id="cd18086">
    <property type="entry name" value="HsC9orf114-like"/>
    <property type="match status" value="1"/>
</dbReference>
<feature type="region of interest" description="Disordered" evidence="3">
    <location>
        <begin position="473"/>
        <end position="550"/>
    </location>
</feature>
<keyword evidence="4" id="KW-1185">Reference proteome</keyword>
<evidence type="ECO:0000313" key="4">
    <source>
        <dbReference type="Proteomes" id="UP000515162"/>
    </source>
</evidence>
<dbReference type="GeneID" id="117138464"/>
<keyword evidence="2" id="KW-0175">Coiled coil</keyword>
<evidence type="ECO:0000256" key="1">
    <source>
        <dbReference type="ARBA" id="ARBA00009841"/>
    </source>
</evidence>
<dbReference type="RefSeq" id="XP_033156481.1">
    <property type="nucleotide sequence ID" value="XM_033300590.1"/>
</dbReference>
<evidence type="ECO:0000256" key="3">
    <source>
        <dbReference type="SAM" id="MobiDB-lite"/>
    </source>
</evidence>
<dbReference type="AlphaFoldDB" id="A0A6P8K218"/>
<reference evidence="5" key="1">
    <citation type="submission" date="2025-08" db="UniProtKB">
        <authorList>
            <consortium name="RefSeq"/>
        </authorList>
    </citation>
    <scope>IDENTIFICATION</scope>
    <source>
        <strain evidence="5">Mau12</strain>
        <tissue evidence="5">Whole Body</tissue>
    </source>
</reference>
<dbReference type="Gene3D" id="3.40.1280.10">
    <property type="match status" value="1"/>
</dbReference>
<proteinExistence type="inferred from homology"/>
<protein>
    <submittedName>
        <fullName evidence="5">Methyltransferase C9orf114</fullName>
    </submittedName>
</protein>
<keyword evidence="5" id="KW-0808">Transferase</keyword>
<feature type="coiled-coil region" evidence="2">
    <location>
        <begin position="100"/>
        <end position="134"/>
    </location>
</feature>
<dbReference type="Proteomes" id="UP000515162">
    <property type="component" value="Chromosome 2R"/>
</dbReference>
<comment type="similarity">
    <text evidence="1">Belongs to the class IV-like SAM-binding methyltransferase superfamily.</text>
</comment>
<dbReference type="SUPFAM" id="SSF75217">
    <property type="entry name" value="alpha/beta knot"/>
    <property type="match status" value="1"/>
</dbReference>
<dbReference type="PANTHER" id="PTHR12150:SF13">
    <property type="entry name" value="METHYLTRANSFERASE C9ORF114-RELATED"/>
    <property type="match status" value="1"/>
</dbReference>
<feature type="compositionally biased region" description="Low complexity" evidence="3">
    <location>
        <begin position="528"/>
        <end position="540"/>
    </location>
</feature>
<feature type="compositionally biased region" description="Basic and acidic residues" evidence="3">
    <location>
        <begin position="541"/>
        <end position="550"/>
    </location>
</feature>
<sequence>MSNSKMGCEVHRHSSLHHCVFDFARYALSLSQIPTLVLCSGHILSTEVARACFVCNDFKRIKELLIKTMLAAPTTSSNGKTAGPHKSWKKVNEERKALKRQRKQDKLLKELQQAKEAESQAEKAANEVQAKDKLNPSTLSIAVPGSILENAQSNELRAYVAGQIARAACIFRVNEVIVFDDVGIATARETKRSYEADAEGSSSGTVRSSSLQLARILQYLECPQYLRKYFFPLHKDLKYSGLLNPLDTPHHLRQQSKFRYREGVICDKKAKEGHSYANVGLLNDVLVDKAIEPGVRVTVKMEPQSESCRKQRGTLVSPDEPRRETGVYWGYQVRIAHSMSEIFTKSPYANGYDVTVGTSDRGTNVHEVPNRSYSFKHMLIVFGGLQGLESALANDEKLTVDDPELLFDHYLNVLPRQGSRTIRTEEALLIALAALQEKLQPQVADVETDLSDLLPKSEDSGIAVRRDVLVSKKQTKRKQVEDTTDETVVDEPPFSKPLPKVTRLTANPFADSSEALAKNTPAEDDFEVVSSTTVSGTSHSCADDDLSRFD</sequence>
<dbReference type="InterPro" id="IPR012340">
    <property type="entry name" value="NA-bd_OB-fold"/>
</dbReference>
<name>A0A6P8K218_DROMA</name>
<dbReference type="Pfam" id="PF02598">
    <property type="entry name" value="Methyltrn_RNA_3"/>
    <property type="match status" value="1"/>
</dbReference>
<dbReference type="PANTHER" id="PTHR12150">
    <property type="entry name" value="CLASS IV SAM-BINDING METHYLTRANSFERASE-RELATED"/>
    <property type="match status" value="1"/>
</dbReference>
<dbReference type="Gene3D" id="2.40.50.140">
    <property type="entry name" value="Nucleic acid-binding proteins"/>
    <property type="match status" value="1"/>
</dbReference>
<dbReference type="InterPro" id="IPR029026">
    <property type="entry name" value="tRNA_m1G_MTases_N"/>
</dbReference>
<organism evidence="4 5">
    <name type="scientific">Drosophila mauritiana</name>
    <name type="common">Fruit fly</name>
    <dbReference type="NCBI Taxonomy" id="7226"/>
    <lineage>
        <taxon>Eukaryota</taxon>
        <taxon>Metazoa</taxon>
        <taxon>Ecdysozoa</taxon>
        <taxon>Arthropoda</taxon>
        <taxon>Hexapoda</taxon>
        <taxon>Insecta</taxon>
        <taxon>Pterygota</taxon>
        <taxon>Neoptera</taxon>
        <taxon>Endopterygota</taxon>
        <taxon>Diptera</taxon>
        <taxon>Brachycera</taxon>
        <taxon>Muscomorpha</taxon>
        <taxon>Ephydroidea</taxon>
        <taxon>Drosophilidae</taxon>
        <taxon>Drosophila</taxon>
        <taxon>Sophophora</taxon>
    </lineage>
</organism>